<feature type="domain" description="MRG" evidence="8">
    <location>
        <begin position="211"/>
        <end position="404"/>
    </location>
</feature>
<feature type="domain" description="Tudor-knot" evidence="9">
    <location>
        <begin position="70"/>
        <end position="128"/>
    </location>
</feature>
<dbReference type="SUPFAM" id="SSF54160">
    <property type="entry name" value="Chromo domain-like"/>
    <property type="match status" value="1"/>
</dbReference>
<dbReference type="STRING" id="451379.A0A0N5AC04"/>
<feature type="compositionally biased region" description="Basic and acidic residues" evidence="7">
    <location>
        <begin position="189"/>
        <end position="210"/>
    </location>
</feature>
<reference evidence="11" key="1">
    <citation type="submission" date="2017-02" db="UniProtKB">
        <authorList>
            <consortium name="WormBaseParasite"/>
        </authorList>
    </citation>
    <scope>IDENTIFICATION</scope>
</reference>
<evidence type="ECO:0000256" key="2">
    <source>
        <dbReference type="ARBA" id="ARBA00022853"/>
    </source>
</evidence>
<dbReference type="GO" id="GO:0006325">
    <property type="term" value="P:chromatin organization"/>
    <property type="evidence" value="ECO:0007669"/>
    <property type="project" value="UniProtKB-KW"/>
</dbReference>
<dbReference type="GO" id="GO:0006355">
    <property type="term" value="P:regulation of DNA-templated transcription"/>
    <property type="evidence" value="ECO:0007669"/>
    <property type="project" value="InterPro"/>
</dbReference>
<dbReference type="Pfam" id="PF05712">
    <property type="entry name" value="MRG"/>
    <property type="match status" value="1"/>
</dbReference>
<evidence type="ECO:0000256" key="6">
    <source>
        <dbReference type="SAM" id="Coils"/>
    </source>
</evidence>
<dbReference type="Gene3D" id="1.10.274.30">
    <property type="entry name" value="MRG domain"/>
    <property type="match status" value="1"/>
</dbReference>
<accession>A0A0N5AC04</accession>
<evidence type="ECO:0000313" key="10">
    <source>
        <dbReference type="Proteomes" id="UP000046393"/>
    </source>
</evidence>
<feature type="coiled-coil region" evidence="6">
    <location>
        <begin position="139"/>
        <end position="166"/>
    </location>
</feature>
<evidence type="ECO:0000256" key="5">
    <source>
        <dbReference type="ARBA" id="ARBA00023242"/>
    </source>
</evidence>
<evidence type="ECO:0000256" key="1">
    <source>
        <dbReference type="ARBA" id="ARBA00004123"/>
    </source>
</evidence>
<evidence type="ECO:0000256" key="7">
    <source>
        <dbReference type="SAM" id="MobiDB-lite"/>
    </source>
</evidence>
<dbReference type="InterPro" id="IPR026541">
    <property type="entry name" value="MRG_dom"/>
</dbReference>
<dbReference type="Proteomes" id="UP000046393">
    <property type="component" value="Unplaced"/>
</dbReference>
<keyword evidence="4" id="KW-0804">Transcription</keyword>
<dbReference type="WBParaSite" id="SMUV_0000168001-mRNA-1">
    <property type="protein sequence ID" value="SMUV_0000168001-mRNA-1"/>
    <property type="gene ID" value="SMUV_0000168001"/>
</dbReference>
<feature type="region of interest" description="Disordered" evidence="7">
    <location>
        <begin position="189"/>
        <end position="212"/>
    </location>
</feature>
<dbReference type="PANTHER" id="PTHR10880:SF48">
    <property type="entry name" value="MORTALITY FACTOR 4 LIKE 2"/>
    <property type="match status" value="1"/>
</dbReference>
<keyword evidence="3" id="KW-0805">Transcription regulation</keyword>
<evidence type="ECO:0000259" key="9">
    <source>
        <dbReference type="Pfam" id="PF11717"/>
    </source>
</evidence>
<keyword evidence="6" id="KW-0175">Coiled coil</keyword>
<proteinExistence type="predicted"/>
<evidence type="ECO:0000313" key="11">
    <source>
        <dbReference type="WBParaSite" id="SMUV_0000168001-mRNA-1"/>
    </source>
</evidence>
<dbReference type="InterPro" id="IPR025995">
    <property type="entry name" value="Tudor-knot"/>
</dbReference>
<comment type="subcellular location">
    <subcellularLocation>
        <location evidence="1">Nucleus</location>
    </subcellularLocation>
</comment>
<keyword evidence="10" id="KW-1185">Reference proteome</keyword>
<dbReference type="AlphaFoldDB" id="A0A0N5AC04"/>
<keyword evidence="5" id="KW-0539">Nucleus</keyword>
<dbReference type="InterPro" id="IPR038217">
    <property type="entry name" value="MRG_C_sf"/>
</dbReference>
<dbReference type="PROSITE" id="PS51640">
    <property type="entry name" value="MRG"/>
    <property type="match status" value="1"/>
</dbReference>
<dbReference type="InterPro" id="IPR008676">
    <property type="entry name" value="MRG"/>
</dbReference>
<dbReference type="Pfam" id="PF11717">
    <property type="entry name" value="Tudor-knot"/>
    <property type="match status" value="1"/>
</dbReference>
<sequence length="410" mass="47102">MFNKAPFDVTSEKCYSSLAVVEQKLLEGKKGEEIFIIEEESCEADDTLVQSSSNQDALTHESQTGEYGLNTKVLCCSSDGLYYVAKIIRIEEVPFSSSSPSSLSSSLSLRDKVYTVHYQGWNSRYDEKLPEAVARRRFLPLNEKNLEEANKKIQEARDQQKVKKSISLRQTKDSKFYIEIDNNVEDQEKRTKKNDITGVQKDSKSAHEQPNRTLQSSLNWKLKIKLPACFQDLLVIDMEKIVNGKCFSKLPARYTVDDILEQYAVSGGTNVVTSERSVQHCVQGLKSYFNATLKNRLLYACERKQFEQLYRNYSARRKRHFSSVRIRSGLSADCTKVSQWQPSSVYGFIHLVRLLYKIAEFLEVALWNTCDETTTEFVANSIKMFIQYLEANSSIFFDAQKEYVPVNCEH</sequence>
<dbReference type="InterPro" id="IPR016197">
    <property type="entry name" value="Chromo-like_dom_sf"/>
</dbReference>
<keyword evidence="2" id="KW-0156">Chromatin regulator</keyword>
<name>A0A0N5AC04_9BILA</name>
<protein>
    <submittedName>
        <fullName evidence="11">MRG domain-containing protein</fullName>
    </submittedName>
</protein>
<evidence type="ECO:0000259" key="8">
    <source>
        <dbReference type="Pfam" id="PF05712"/>
    </source>
</evidence>
<dbReference type="PANTHER" id="PTHR10880">
    <property type="entry name" value="MORTALITY FACTOR 4-LIKE PROTEIN"/>
    <property type="match status" value="1"/>
</dbReference>
<evidence type="ECO:0000256" key="4">
    <source>
        <dbReference type="ARBA" id="ARBA00023163"/>
    </source>
</evidence>
<dbReference type="GO" id="GO:0005634">
    <property type="term" value="C:nucleus"/>
    <property type="evidence" value="ECO:0007669"/>
    <property type="project" value="UniProtKB-SubCell"/>
</dbReference>
<evidence type="ECO:0000256" key="3">
    <source>
        <dbReference type="ARBA" id="ARBA00023015"/>
    </source>
</evidence>
<organism evidence="10 11">
    <name type="scientific">Syphacia muris</name>
    <dbReference type="NCBI Taxonomy" id="451379"/>
    <lineage>
        <taxon>Eukaryota</taxon>
        <taxon>Metazoa</taxon>
        <taxon>Ecdysozoa</taxon>
        <taxon>Nematoda</taxon>
        <taxon>Chromadorea</taxon>
        <taxon>Rhabditida</taxon>
        <taxon>Spirurina</taxon>
        <taxon>Oxyuridomorpha</taxon>
        <taxon>Oxyuroidea</taxon>
        <taxon>Oxyuridae</taxon>
        <taxon>Syphacia</taxon>
    </lineage>
</organism>
<dbReference type="GO" id="GO:0035267">
    <property type="term" value="C:NuA4 histone acetyltransferase complex"/>
    <property type="evidence" value="ECO:0007669"/>
    <property type="project" value="TreeGrafter"/>
</dbReference>
<dbReference type="Gene3D" id="2.30.30.140">
    <property type="match status" value="1"/>
</dbReference>